<evidence type="ECO:0000313" key="2">
    <source>
        <dbReference type="Proteomes" id="UP000175989"/>
    </source>
</evidence>
<dbReference type="AlphaFoldDB" id="A0A1E7WH87"/>
<keyword evidence="2" id="KW-1185">Reference proteome</keyword>
<dbReference type="PATRIC" id="fig|762836.4.peg.3360"/>
<proteinExistence type="predicted"/>
<evidence type="ECO:0000313" key="1">
    <source>
        <dbReference type="EMBL" id="OEZ97995.1"/>
    </source>
</evidence>
<dbReference type="EMBL" id="LROM01000093">
    <property type="protein sequence ID" value="OEZ97995.1"/>
    <property type="molecule type" value="Genomic_DNA"/>
</dbReference>
<protein>
    <submittedName>
        <fullName evidence="1">Uncharacterized protein</fullName>
    </submittedName>
</protein>
<dbReference type="Proteomes" id="UP000175989">
    <property type="component" value="Unassembled WGS sequence"/>
</dbReference>
<gene>
    <name evidence="1" type="ORF">DUPY_32660</name>
</gene>
<reference evidence="2" key="1">
    <citation type="journal article" date="2016" name="Front. Microbiol.">
        <title>Molecular Keys to the Janthinobacterium and Duganella spp. Interaction with the Plant Pathogen Fusarium graminearum.</title>
        <authorList>
            <person name="Haack F.S."/>
            <person name="Poehlein A."/>
            <person name="Kroger C."/>
            <person name="Voigt C.A."/>
            <person name="Piepenbring M."/>
            <person name="Bode H.B."/>
            <person name="Daniel R."/>
            <person name="Schafer W."/>
            <person name="Streit W.R."/>
        </authorList>
    </citation>
    <scope>NUCLEOTIDE SEQUENCE [LARGE SCALE GENOMIC DNA]</scope>
    <source>
        <strain evidence="2">T54</strain>
    </source>
</reference>
<sequence length="116" mass="13253">MPEWDRARNVLIKLAKGHALYELHELCAEEPDHVGVLPLTLMSDTQRDEFENPDASCAWPEVGSRAMQRLVEGTDMSPSGWIVVQEGRYRYNASLVEGRDIRIVINEYLAAHICWD</sequence>
<organism evidence="1 2">
    <name type="scientific">Duganella phyllosphaerae</name>
    <dbReference type="NCBI Taxonomy" id="762836"/>
    <lineage>
        <taxon>Bacteria</taxon>
        <taxon>Pseudomonadati</taxon>
        <taxon>Pseudomonadota</taxon>
        <taxon>Betaproteobacteria</taxon>
        <taxon>Burkholderiales</taxon>
        <taxon>Oxalobacteraceae</taxon>
        <taxon>Telluria group</taxon>
        <taxon>Duganella</taxon>
    </lineage>
</organism>
<name>A0A1E7WH87_9BURK</name>
<comment type="caution">
    <text evidence="1">The sequence shown here is derived from an EMBL/GenBank/DDBJ whole genome shotgun (WGS) entry which is preliminary data.</text>
</comment>
<accession>A0A1E7WH87</accession>